<sequence>MILAGEPAQSVIRVAAAAITATASHSSPHPSTPIHCEFSCVSSSLVGQPPTHRNSQIRASSLLLIASSNLMLMRAVINSYSRFSPRAH</sequence>
<dbReference type="Proteomes" id="UP000026960">
    <property type="component" value="Chromosome 4"/>
</dbReference>
<dbReference type="EnsemblPlants" id="OBART04G05790.5">
    <property type="protein sequence ID" value="OBART04G05790.5"/>
    <property type="gene ID" value="OBART04G05790"/>
</dbReference>
<dbReference type="HOGENOM" id="CLU_2472605_0_0_1"/>
<reference evidence="1" key="2">
    <citation type="submission" date="2015-03" db="UniProtKB">
        <authorList>
            <consortium name="EnsemblPlants"/>
        </authorList>
    </citation>
    <scope>IDENTIFICATION</scope>
</reference>
<accession>A0A0D3FTL0</accession>
<proteinExistence type="predicted"/>
<reference evidence="1" key="1">
    <citation type="journal article" date="2009" name="Rice">
        <title>De Novo Next Generation Sequencing of Plant Genomes.</title>
        <authorList>
            <person name="Rounsley S."/>
            <person name="Marri P.R."/>
            <person name="Yu Y."/>
            <person name="He R."/>
            <person name="Sisneros N."/>
            <person name="Goicoechea J.L."/>
            <person name="Lee S.J."/>
            <person name="Angelova A."/>
            <person name="Kudrna D."/>
            <person name="Luo M."/>
            <person name="Affourtit J."/>
            <person name="Desany B."/>
            <person name="Knight J."/>
            <person name="Niazi F."/>
            <person name="Egholm M."/>
            <person name="Wing R.A."/>
        </authorList>
    </citation>
    <scope>NUCLEOTIDE SEQUENCE [LARGE SCALE GENOMIC DNA]</scope>
    <source>
        <strain evidence="1">cv. IRGC 105608</strain>
    </source>
</reference>
<organism evidence="1">
    <name type="scientific">Oryza barthii</name>
    <dbReference type="NCBI Taxonomy" id="65489"/>
    <lineage>
        <taxon>Eukaryota</taxon>
        <taxon>Viridiplantae</taxon>
        <taxon>Streptophyta</taxon>
        <taxon>Embryophyta</taxon>
        <taxon>Tracheophyta</taxon>
        <taxon>Spermatophyta</taxon>
        <taxon>Magnoliopsida</taxon>
        <taxon>Liliopsida</taxon>
        <taxon>Poales</taxon>
        <taxon>Poaceae</taxon>
        <taxon>BOP clade</taxon>
        <taxon>Oryzoideae</taxon>
        <taxon>Oryzeae</taxon>
        <taxon>Oryzinae</taxon>
        <taxon>Oryza</taxon>
    </lineage>
</organism>
<dbReference type="AlphaFoldDB" id="A0A0D3FTL0"/>
<keyword evidence="2" id="KW-1185">Reference proteome</keyword>
<evidence type="ECO:0000313" key="1">
    <source>
        <dbReference type="EnsemblPlants" id="OBART04G05790.5"/>
    </source>
</evidence>
<evidence type="ECO:0000313" key="2">
    <source>
        <dbReference type="Proteomes" id="UP000026960"/>
    </source>
</evidence>
<name>A0A0D3FTL0_9ORYZ</name>
<dbReference type="Gramene" id="OBART04G05790.5">
    <property type="protein sequence ID" value="OBART04G05790.5"/>
    <property type="gene ID" value="OBART04G05790"/>
</dbReference>
<protein>
    <submittedName>
        <fullName evidence="1">Very-long-chain (3R)-3-hydroxyacyl-CoA dehydratase</fullName>
    </submittedName>
</protein>